<evidence type="ECO:0000259" key="15">
    <source>
        <dbReference type="Pfam" id="PF01170"/>
    </source>
</evidence>
<sequence length="343" mass="36064">MYLLELAGTDDAFAAYEAASAASRVTVRGGGVATARGITDRVSQLALTHRVNELLGTAAPDLASARALVEAASIDRSGSVAVRARDVRGATGVSTQAVERALGSILVERGFTVDLDDPDHELRAVFAGPPSTTEWDGDAIAIPSAAGEDGLCALGWLTVEPERDFTDRAPTDRPFFQPGSMDPALARALGNAAGARPGARVLDPMCGTGGLLLEASRVGATVVGVDALEKMVRGTRENLVAAGADEFLVCRGDARRLPFGTDAFDAVVVDAPYGRQTKISADSLAVLLEDALAQARRVAPRAVVVGDRPWAAVAREAGWTVSAQFQRRVHRSLDRFIHVLDRE</sequence>
<gene>
    <name evidence="16" type="ordered locus">Huta_1249</name>
</gene>
<keyword evidence="3" id="KW-0963">Cytoplasm</keyword>
<keyword evidence="6" id="KW-0808">Transferase</keyword>
<evidence type="ECO:0000256" key="10">
    <source>
        <dbReference type="ARBA" id="ARBA00051883"/>
    </source>
</evidence>
<keyword evidence="7" id="KW-0949">S-adenosyl-L-methionine</keyword>
<evidence type="ECO:0000256" key="8">
    <source>
        <dbReference type="ARBA" id="ARBA00022694"/>
    </source>
</evidence>
<organism evidence="16 17">
    <name type="scientific">Halorhabdus utahensis (strain DSM 12940 / JCM 11049 / AX-2)</name>
    <dbReference type="NCBI Taxonomy" id="519442"/>
    <lineage>
        <taxon>Archaea</taxon>
        <taxon>Methanobacteriati</taxon>
        <taxon>Methanobacteriota</taxon>
        <taxon>Stenosarchaea group</taxon>
        <taxon>Halobacteria</taxon>
        <taxon>Halobacteriales</taxon>
        <taxon>Haloarculaceae</taxon>
        <taxon>Halorhabdus</taxon>
    </lineage>
</organism>
<dbReference type="FunFam" id="3.40.50.150:FF:000251">
    <property type="entry name" value="Putative RNA methylase"/>
    <property type="match status" value="1"/>
</dbReference>
<evidence type="ECO:0000256" key="7">
    <source>
        <dbReference type="ARBA" id="ARBA00022691"/>
    </source>
</evidence>
<dbReference type="KEGG" id="hut:Huta_1249"/>
<accession>C7NN25</accession>
<dbReference type="CDD" id="cd11715">
    <property type="entry name" value="THUMP_AdoMetMT"/>
    <property type="match status" value="1"/>
</dbReference>
<dbReference type="InterPro" id="IPR000241">
    <property type="entry name" value="RlmKL-like_Mtase"/>
</dbReference>
<keyword evidence="17" id="KW-1185">Reference proteome</keyword>
<evidence type="ECO:0000256" key="5">
    <source>
        <dbReference type="ARBA" id="ARBA00022603"/>
    </source>
</evidence>
<dbReference type="EMBL" id="CP001687">
    <property type="protein sequence ID" value="ACV11425.1"/>
    <property type="molecule type" value="Genomic_DNA"/>
</dbReference>
<reference evidence="16 17" key="1">
    <citation type="journal article" date="2009" name="Stand. Genomic Sci.">
        <title>Complete genome sequence of Halorhabdus utahensis type strain (AX-2).</title>
        <authorList>
            <person name="Anderson I."/>
            <person name="Tindall B.J."/>
            <person name="Pomrenke H."/>
            <person name="Goker M."/>
            <person name="Lapidus A."/>
            <person name="Nolan M."/>
            <person name="Copeland A."/>
            <person name="Glavina Del Rio T."/>
            <person name="Chen F."/>
            <person name="Tice H."/>
            <person name="Cheng J.F."/>
            <person name="Lucas S."/>
            <person name="Chertkov O."/>
            <person name="Bruce D."/>
            <person name="Brettin T."/>
            <person name="Detter J.C."/>
            <person name="Han C."/>
            <person name="Goodwin L."/>
            <person name="Land M."/>
            <person name="Hauser L."/>
            <person name="Chang Y.J."/>
            <person name="Jeffries C.D."/>
            <person name="Pitluck S."/>
            <person name="Pati A."/>
            <person name="Mavromatis K."/>
            <person name="Ivanova N."/>
            <person name="Ovchinnikova G."/>
            <person name="Chen A."/>
            <person name="Palaniappan K."/>
            <person name="Chain P."/>
            <person name="Rohde M."/>
            <person name="Bristow J."/>
            <person name="Eisen J.A."/>
            <person name="Markowitz V."/>
            <person name="Hugenholtz P."/>
            <person name="Kyrpides N.C."/>
            <person name="Klenk H.P."/>
        </authorList>
    </citation>
    <scope>NUCLEOTIDE SEQUENCE [LARGE SCALE GENOMIC DNA]</scope>
    <source>
        <strain evidence="17">DSM 12940 / JCM 11049 / AX-2</strain>
    </source>
</reference>
<evidence type="ECO:0000313" key="16">
    <source>
        <dbReference type="EMBL" id="ACV11425.1"/>
    </source>
</evidence>
<dbReference type="InterPro" id="IPR053943">
    <property type="entry name" value="RlmKL-like_Mtase_CS"/>
</dbReference>
<dbReference type="EC" id="2.1.1.213" evidence="13"/>
<dbReference type="Proteomes" id="UP000002071">
    <property type="component" value="Chromosome"/>
</dbReference>
<keyword evidence="8" id="KW-0819">tRNA processing</keyword>
<dbReference type="GO" id="GO:0160101">
    <property type="term" value="F:tRNA (guanine(10)-N2)-dimethyltransferase activity"/>
    <property type="evidence" value="ECO:0007669"/>
    <property type="project" value="UniProtKB-EC"/>
</dbReference>
<dbReference type="PANTHER" id="PTHR14911:SF21">
    <property type="entry name" value="N2-METHYLGUANOSINE TRNA METHYLTRANSFERASE"/>
    <property type="match status" value="1"/>
</dbReference>
<name>C7NN25_HALUD</name>
<dbReference type="STRING" id="519442.Huta_1249"/>
<evidence type="ECO:0000256" key="3">
    <source>
        <dbReference type="ARBA" id="ARBA00022490"/>
    </source>
</evidence>
<dbReference type="AlphaFoldDB" id="C7NN25"/>
<comment type="subcellular location">
    <subcellularLocation>
        <location evidence="1">Cytoplasm</location>
    </subcellularLocation>
</comment>
<comment type="subunit">
    <text evidence="2">Monomer.</text>
</comment>
<dbReference type="PROSITE" id="PS01261">
    <property type="entry name" value="UPF0020"/>
    <property type="match status" value="1"/>
</dbReference>
<dbReference type="OrthoDB" id="7080at2157"/>
<evidence type="ECO:0000256" key="13">
    <source>
        <dbReference type="ARBA" id="ARBA00066936"/>
    </source>
</evidence>
<keyword evidence="4" id="KW-0820">tRNA-binding</keyword>
<dbReference type="Pfam" id="PF01170">
    <property type="entry name" value="UPF0020"/>
    <property type="match status" value="1"/>
</dbReference>
<evidence type="ECO:0000256" key="12">
    <source>
        <dbReference type="ARBA" id="ARBA00061338"/>
    </source>
</evidence>
<dbReference type="InterPro" id="IPR029063">
    <property type="entry name" value="SAM-dependent_MTases_sf"/>
</dbReference>
<evidence type="ECO:0000256" key="4">
    <source>
        <dbReference type="ARBA" id="ARBA00022555"/>
    </source>
</evidence>
<dbReference type="GO" id="GO:0030488">
    <property type="term" value="P:tRNA methylation"/>
    <property type="evidence" value="ECO:0007669"/>
    <property type="project" value="TreeGrafter"/>
</dbReference>
<dbReference type="PANTHER" id="PTHR14911">
    <property type="entry name" value="THUMP DOMAIN-CONTAINING"/>
    <property type="match status" value="1"/>
</dbReference>
<dbReference type="RefSeq" id="WP_015788999.1">
    <property type="nucleotide sequence ID" value="NC_013158.1"/>
</dbReference>
<evidence type="ECO:0000256" key="1">
    <source>
        <dbReference type="ARBA" id="ARBA00004496"/>
    </source>
</evidence>
<proteinExistence type="inferred from homology"/>
<feature type="domain" description="Ribosomal RNA large subunit methyltransferase K/L-like methyltransferase" evidence="15">
    <location>
        <begin position="172"/>
        <end position="314"/>
    </location>
</feature>
<dbReference type="HOGENOM" id="CLU_057819_1_0_2"/>
<evidence type="ECO:0000256" key="14">
    <source>
        <dbReference type="ARBA" id="ARBA00082665"/>
    </source>
</evidence>
<dbReference type="Gene3D" id="3.40.50.150">
    <property type="entry name" value="Vaccinia Virus protein VP39"/>
    <property type="match status" value="1"/>
</dbReference>
<dbReference type="Gene3D" id="3.30.2130.30">
    <property type="match status" value="1"/>
</dbReference>
<dbReference type="GO" id="GO:0000049">
    <property type="term" value="F:tRNA binding"/>
    <property type="evidence" value="ECO:0007669"/>
    <property type="project" value="UniProtKB-KW"/>
</dbReference>
<evidence type="ECO:0000313" key="17">
    <source>
        <dbReference type="Proteomes" id="UP000002071"/>
    </source>
</evidence>
<keyword evidence="5 16" id="KW-0489">Methyltransferase</keyword>
<comment type="function">
    <text evidence="11">Catalyzes the adenosylmethionine-dependent methylation of the exocyclic amino group (N(2)) of guanosine at position 10 of various tRNAs. Acts via a two-step process that leads to the formation of either N(2)-monomethyl (m(2)G) or N(2)-dimethylguanosine (m(2)(2)G).</text>
</comment>
<dbReference type="GeneID" id="8383524"/>
<comment type="similarity">
    <text evidence="12">Belongs to the methyltransferase superfamily. Trm-G10 family.</text>
</comment>
<evidence type="ECO:0000256" key="6">
    <source>
        <dbReference type="ARBA" id="ARBA00022679"/>
    </source>
</evidence>
<protein>
    <recommendedName>
        <fullName evidence="13">tRNA (guanine(10)-N(2))-dimethyltransferase</fullName>
        <ecNumber evidence="13">2.1.1.213</ecNumber>
    </recommendedName>
    <alternativeName>
        <fullName evidence="14">tRNA:G10 dimethyltransferase</fullName>
    </alternativeName>
</protein>
<dbReference type="eggNOG" id="arCOG00047">
    <property type="taxonomic scope" value="Archaea"/>
</dbReference>
<evidence type="ECO:0000256" key="11">
    <source>
        <dbReference type="ARBA" id="ARBA00054380"/>
    </source>
</evidence>
<keyword evidence="9" id="KW-0694">RNA-binding</keyword>
<evidence type="ECO:0000256" key="9">
    <source>
        <dbReference type="ARBA" id="ARBA00022884"/>
    </source>
</evidence>
<comment type="catalytic activity">
    <reaction evidence="10">
        <text>guanosine(10) in tRNA + 2 S-adenosyl-L-methionine = N(2)-dimethylguanosine(10) in tRNA + 2 S-adenosyl-L-homocysteine + 2 H(+)</text>
        <dbReference type="Rhea" id="RHEA:43124"/>
        <dbReference type="Rhea" id="RHEA-COMP:10355"/>
        <dbReference type="Rhea" id="RHEA-COMP:10358"/>
        <dbReference type="ChEBI" id="CHEBI:15378"/>
        <dbReference type="ChEBI" id="CHEBI:57856"/>
        <dbReference type="ChEBI" id="CHEBI:59789"/>
        <dbReference type="ChEBI" id="CHEBI:74269"/>
        <dbReference type="ChEBI" id="CHEBI:74513"/>
        <dbReference type="EC" id="2.1.1.213"/>
    </reaction>
</comment>
<evidence type="ECO:0000256" key="2">
    <source>
        <dbReference type="ARBA" id="ARBA00011245"/>
    </source>
</evidence>
<dbReference type="SUPFAM" id="SSF53335">
    <property type="entry name" value="S-adenosyl-L-methionine-dependent methyltransferases"/>
    <property type="match status" value="1"/>
</dbReference>
<dbReference type="GO" id="GO:0005737">
    <property type="term" value="C:cytoplasm"/>
    <property type="evidence" value="ECO:0007669"/>
    <property type="project" value="UniProtKB-SubCell"/>
</dbReference>
<dbReference type="CDD" id="cd02440">
    <property type="entry name" value="AdoMet_MTases"/>
    <property type="match status" value="1"/>
</dbReference>